<evidence type="ECO:0000313" key="1">
    <source>
        <dbReference type="EMBL" id="MDR5693540.1"/>
    </source>
</evidence>
<organism evidence="1 2">
    <name type="scientific">Agromyces indicus</name>
    <dbReference type="NCBI Taxonomy" id="758919"/>
    <lineage>
        <taxon>Bacteria</taxon>
        <taxon>Bacillati</taxon>
        <taxon>Actinomycetota</taxon>
        <taxon>Actinomycetes</taxon>
        <taxon>Micrococcales</taxon>
        <taxon>Microbacteriaceae</taxon>
        <taxon>Agromyces</taxon>
    </lineage>
</organism>
<comment type="caution">
    <text evidence="1">The sequence shown here is derived from an EMBL/GenBank/DDBJ whole genome shotgun (WGS) entry which is preliminary data.</text>
</comment>
<keyword evidence="1" id="KW-0489">Methyltransferase</keyword>
<proteinExistence type="predicted"/>
<name>A0ABU1FQF4_9MICO</name>
<dbReference type="GO" id="GO:0008168">
    <property type="term" value="F:methyltransferase activity"/>
    <property type="evidence" value="ECO:0007669"/>
    <property type="project" value="UniProtKB-KW"/>
</dbReference>
<keyword evidence="2" id="KW-1185">Reference proteome</keyword>
<dbReference type="GO" id="GO:0032259">
    <property type="term" value="P:methylation"/>
    <property type="evidence" value="ECO:0007669"/>
    <property type="project" value="UniProtKB-KW"/>
</dbReference>
<keyword evidence="1" id="KW-0808">Transferase</keyword>
<dbReference type="Pfam" id="PF13489">
    <property type="entry name" value="Methyltransf_23"/>
    <property type="match status" value="1"/>
</dbReference>
<dbReference type="EMBL" id="JAVKGS010000006">
    <property type="protein sequence ID" value="MDR5693540.1"/>
    <property type="molecule type" value="Genomic_DNA"/>
</dbReference>
<dbReference type="Proteomes" id="UP001260072">
    <property type="component" value="Unassembled WGS sequence"/>
</dbReference>
<gene>
    <name evidence="1" type="ORF">RH861_15805</name>
</gene>
<dbReference type="CDD" id="cd02440">
    <property type="entry name" value="AdoMet_MTases"/>
    <property type="match status" value="1"/>
</dbReference>
<dbReference type="SUPFAM" id="SSF53335">
    <property type="entry name" value="S-adenosyl-L-methionine-dependent methyltransferases"/>
    <property type="match status" value="1"/>
</dbReference>
<dbReference type="Gene3D" id="3.40.50.150">
    <property type="entry name" value="Vaccinia Virus protein VP39"/>
    <property type="match status" value="1"/>
</dbReference>
<reference evidence="2" key="1">
    <citation type="submission" date="2023-07" db="EMBL/GenBank/DDBJ databases">
        <title>Description of three actinobacteria isolated from air of manufacturing shop in a pharmaceutical factory.</title>
        <authorList>
            <person name="Zhang D.-F."/>
        </authorList>
    </citation>
    <scope>NUCLEOTIDE SEQUENCE [LARGE SCALE GENOMIC DNA]</scope>
    <source>
        <strain evidence="2">CCTCC AB 2011122</strain>
    </source>
</reference>
<accession>A0ABU1FQF4</accession>
<sequence length="219" mass="24498">MDGCCGPSHPDGYDEVFDGRFAQRVARRYGARGLSRIERRLVEFLEEAGVRGATVLEIGGGVGEMQLELLARGATRAVNVELSNGYERDAERLLREAGVADRVTRLVGLDVAVDPEAIEPADLVVLNRVVCCYPEAERLLTAAASRARRALVFSHPRRNWVIRSRVAIENRMHRRAQVDFRSYVHRPQAMRDAVRRAGFEIRDERSGLAWCTVGAVRSL</sequence>
<dbReference type="InterPro" id="IPR029063">
    <property type="entry name" value="SAM-dependent_MTases_sf"/>
</dbReference>
<protein>
    <submittedName>
        <fullName evidence="1">Methyltransferase domain-containing protein</fullName>
    </submittedName>
</protein>
<evidence type="ECO:0000313" key="2">
    <source>
        <dbReference type="Proteomes" id="UP001260072"/>
    </source>
</evidence>
<dbReference type="RefSeq" id="WP_310521800.1">
    <property type="nucleotide sequence ID" value="NZ_BAABBS010000002.1"/>
</dbReference>